<protein>
    <recommendedName>
        <fullName evidence="1">Neprosin PEP catalytic domain-containing protein</fullName>
    </recommendedName>
</protein>
<evidence type="ECO:0000313" key="2">
    <source>
        <dbReference type="EMBL" id="KAF5206213.1"/>
    </source>
</evidence>
<reference evidence="2 3" key="1">
    <citation type="submission" date="2020-06" db="EMBL/GenBank/DDBJ databases">
        <title>Transcriptomic and genomic resources for Thalictrum thalictroides and T. hernandezii: Facilitating candidate gene discovery in an emerging model plant lineage.</title>
        <authorList>
            <person name="Arias T."/>
            <person name="Riano-Pachon D.M."/>
            <person name="Di Stilio V.S."/>
        </authorList>
    </citation>
    <scope>NUCLEOTIDE SEQUENCE [LARGE SCALE GENOMIC DNA]</scope>
    <source>
        <strain evidence="3">cv. WT478/WT964</strain>
        <tissue evidence="2">Leaves</tissue>
    </source>
</reference>
<dbReference type="AlphaFoldDB" id="A0A7J6X9T1"/>
<comment type="caution">
    <text evidence="2">The sequence shown here is derived from an EMBL/GenBank/DDBJ whole genome shotgun (WGS) entry which is preliminary data.</text>
</comment>
<dbReference type="EMBL" id="JABWDY010003027">
    <property type="protein sequence ID" value="KAF5206213.1"/>
    <property type="molecule type" value="Genomic_DNA"/>
</dbReference>
<sequence length="73" mass="8070">MGFGYFPDGSPVRSGYFRNIQVMYSLNNLTDPAYAMKIFEDQPTCYKMNDYGFLGKLLGYLVLYGGTGGACGN</sequence>
<dbReference type="PROSITE" id="PS52045">
    <property type="entry name" value="NEPROSIN_PEP_CD"/>
    <property type="match status" value="1"/>
</dbReference>
<dbReference type="Pfam" id="PF03080">
    <property type="entry name" value="Neprosin"/>
    <property type="match status" value="1"/>
</dbReference>
<dbReference type="Proteomes" id="UP000554482">
    <property type="component" value="Unassembled WGS sequence"/>
</dbReference>
<keyword evidence="3" id="KW-1185">Reference proteome</keyword>
<feature type="domain" description="Neprosin PEP catalytic" evidence="1">
    <location>
        <begin position="1"/>
        <end position="72"/>
    </location>
</feature>
<proteinExistence type="predicted"/>
<dbReference type="InterPro" id="IPR004314">
    <property type="entry name" value="Neprosin"/>
</dbReference>
<organism evidence="2 3">
    <name type="scientific">Thalictrum thalictroides</name>
    <name type="common">Rue-anemone</name>
    <name type="synonym">Anemone thalictroides</name>
    <dbReference type="NCBI Taxonomy" id="46969"/>
    <lineage>
        <taxon>Eukaryota</taxon>
        <taxon>Viridiplantae</taxon>
        <taxon>Streptophyta</taxon>
        <taxon>Embryophyta</taxon>
        <taxon>Tracheophyta</taxon>
        <taxon>Spermatophyta</taxon>
        <taxon>Magnoliopsida</taxon>
        <taxon>Ranunculales</taxon>
        <taxon>Ranunculaceae</taxon>
        <taxon>Thalictroideae</taxon>
        <taxon>Thalictrum</taxon>
    </lineage>
</organism>
<evidence type="ECO:0000259" key="1">
    <source>
        <dbReference type="PROSITE" id="PS52045"/>
    </source>
</evidence>
<evidence type="ECO:0000313" key="3">
    <source>
        <dbReference type="Proteomes" id="UP000554482"/>
    </source>
</evidence>
<accession>A0A7J6X9T1</accession>
<name>A0A7J6X9T1_THATH</name>
<gene>
    <name evidence="2" type="ORF">FRX31_004200</name>
</gene>